<dbReference type="Gene3D" id="3.40.1210.10">
    <property type="entry name" value="Survival protein SurE-like phosphatase/nucleotidase"/>
    <property type="match status" value="1"/>
</dbReference>
<evidence type="ECO:0000256" key="5">
    <source>
        <dbReference type="ARBA" id="ARBA00022801"/>
    </source>
</evidence>
<proteinExistence type="inferred from homology"/>
<comment type="similarity">
    <text evidence="2">Belongs to the SurE nucleotidase family.</text>
</comment>
<name>E0XQ05_9BACT</name>
<dbReference type="EC" id="3.1.3.5" evidence="3"/>
<dbReference type="GO" id="GO:0046872">
    <property type="term" value="F:metal ion binding"/>
    <property type="evidence" value="ECO:0007669"/>
    <property type="project" value="UniProtKB-KW"/>
</dbReference>
<evidence type="ECO:0000256" key="4">
    <source>
        <dbReference type="ARBA" id="ARBA00022723"/>
    </source>
</evidence>
<evidence type="ECO:0000313" key="7">
    <source>
        <dbReference type="EMBL" id="ADI16496.1"/>
    </source>
</evidence>
<dbReference type="InterPro" id="IPR030048">
    <property type="entry name" value="SurE"/>
</dbReference>
<evidence type="ECO:0000256" key="3">
    <source>
        <dbReference type="ARBA" id="ARBA00012643"/>
    </source>
</evidence>
<accession>E0XQ05</accession>
<dbReference type="AlphaFoldDB" id="E0XQ05"/>
<evidence type="ECO:0000256" key="2">
    <source>
        <dbReference type="ARBA" id="ARBA00011062"/>
    </source>
</evidence>
<dbReference type="InterPro" id="IPR036523">
    <property type="entry name" value="SurE-like_sf"/>
</dbReference>
<dbReference type="SUPFAM" id="SSF64167">
    <property type="entry name" value="SurE-like"/>
    <property type="match status" value="1"/>
</dbReference>
<keyword evidence="4" id="KW-0479">Metal-binding</keyword>
<dbReference type="PANTHER" id="PTHR30457">
    <property type="entry name" value="5'-NUCLEOTIDASE SURE"/>
    <property type="match status" value="1"/>
</dbReference>
<dbReference type="EMBL" id="GU474839">
    <property type="protein sequence ID" value="ADI16496.1"/>
    <property type="molecule type" value="Genomic_DNA"/>
</dbReference>
<sequence length="259" mass="27191">MNILVTNDDGVDNPGIWALARAVRELGDITVVAPADNQSGVGAGLSFRKSAKIREYESQIENVPCFAVDGTPGDSVAFGINRVLNNTVDAVVSGINPGNNTSRNVFISGTFGAAIISAALGVKACAFSIGPLDDVDDQLVGRIITATTSELLSPDTPRAGLYNINFPPLQYSGFLGAEGCAPAPSELKMKLEANNFGGFELFSGLRLNIDRLELTPGTDVEVLSRNRVALSAFDGNTLVHDQDDHGLQRMIAAANSVIG</sequence>
<reference evidence="7" key="1">
    <citation type="journal article" date="2011" name="Environ. Microbiol.">
        <title>Time-series analyses of Monterey Bay coastal microbial picoplankton using a 'genome proxy' microarray.</title>
        <authorList>
            <person name="Rich V.I."/>
            <person name="Pham V.D."/>
            <person name="Eppley J."/>
            <person name="Shi Y."/>
            <person name="DeLong E.F."/>
        </authorList>
    </citation>
    <scope>NUCLEOTIDE SEQUENCE</scope>
</reference>
<dbReference type="GO" id="GO:0008253">
    <property type="term" value="F:5'-nucleotidase activity"/>
    <property type="evidence" value="ECO:0007669"/>
    <property type="project" value="UniProtKB-EC"/>
</dbReference>
<protein>
    <recommendedName>
        <fullName evidence="3">5'-nucleotidase</fullName>
        <ecNumber evidence="3">3.1.3.5</ecNumber>
    </recommendedName>
</protein>
<dbReference type="Pfam" id="PF01975">
    <property type="entry name" value="SurE"/>
    <property type="match status" value="1"/>
</dbReference>
<dbReference type="NCBIfam" id="TIGR00087">
    <property type="entry name" value="surE"/>
    <property type="match status" value="1"/>
</dbReference>
<dbReference type="PANTHER" id="PTHR30457:SF0">
    <property type="entry name" value="PHOSPHATASE, PUTATIVE (AFU_ORTHOLOGUE AFUA_4G01070)-RELATED"/>
    <property type="match status" value="1"/>
</dbReference>
<evidence type="ECO:0000256" key="1">
    <source>
        <dbReference type="ARBA" id="ARBA00000815"/>
    </source>
</evidence>
<evidence type="ECO:0000259" key="6">
    <source>
        <dbReference type="Pfam" id="PF01975"/>
    </source>
</evidence>
<feature type="domain" description="Survival protein SurE-like phosphatase/nucleotidase" evidence="6">
    <location>
        <begin position="3"/>
        <end position="176"/>
    </location>
</feature>
<comment type="catalytic activity">
    <reaction evidence="1">
        <text>a ribonucleoside 5'-phosphate + H2O = a ribonucleoside + phosphate</text>
        <dbReference type="Rhea" id="RHEA:12484"/>
        <dbReference type="ChEBI" id="CHEBI:15377"/>
        <dbReference type="ChEBI" id="CHEBI:18254"/>
        <dbReference type="ChEBI" id="CHEBI:43474"/>
        <dbReference type="ChEBI" id="CHEBI:58043"/>
        <dbReference type="EC" id="3.1.3.5"/>
    </reaction>
</comment>
<dbReference type="InterPro" id="IPR002828">
    <property type="entry name" value="SurE-like_Pase/nucleotidase"/>
</dbReference>
<organism evidence="7">
    <name type="scientific">uncultured bacterium HF4000_05M23</name>
    <dbReference type="NCBI Taxonomy" id="542534"/>
    <lineage>
        <taxon>Bacteria</taxon>
        <taxon>environmental samples</taxon>
    </lineage>
</organism>
<keyword evidence="5" id="KW-0378">Hydrolase</keyword>